<dbReference type="AlphaFoldDB" id="A0A8G0ZXA1"/>
<dbReference type="Proteomes" id="UP000826300">
    <property type="component" value="Chromosome"/>
</dbReference>
<dbReference type="CDD" id="cd14503">
    <property type="entry name" value="PTP-bact"/>
    <property type="match status" value="1"/>
</dbReference>
<evidence type="ECO:0000313" key="3">
    <source>
        <dbReference type="Proteomes" id="UP000826300"/>
    </source>
</evidence>
<protein>
    <submittedName>
        <fullName evidence="2">TIGR01244 family phosphatase</fullName>
    </submittedName>
</protein>
<accession>A0A8G0ZXA1</accession>
<dbReference type="NCBIfam" id="TIGR01244">
    <property type="entry name" value="TIGR01244 family sulfur transferase"/>
    <property type="match status" value="1"/>
</dbReference>
<dbReference type="InterPro" id="IPR005939">
    <property type="entry name" value="BLH_phosphatase-like"/>
</dbReference>
<keyword evidence="3" id="KW-1185">Reference proteome</keyword>
<name>A0A8G0ZXA1_9RHOB</name>
<dbReference type="InterPro" id="IPR036873">
    <property type="entry name" value="Rhodanese-like_dom_sf"/>
</dbReference>
<dbReference type="EMBL" id="CP069370">
    <property type="protein sequence ID" value="QYZ71852.1"/>
    <property type="molecule type" value="Genomic_DNA"/>
</dbReference>
<feature type="domain" description="Beta-lactamase hydrolase-like protein phosphatase-like" evidence="1">
    <location>
        <begin position="2"/>
        <end position="110"/>
    </location>
</feature>
<gene>
    <name evidence="2" type="ORF">JO391_04795</name>
</gene>
<reference evidence="2" key="1">
    <citation type="submission" date="2021-02" db="EMBL/GenBank/DDBJ databases">
        <title>Rhodobacter shimadae sp. nov., an aerobic anoxygenic phototrophic bacterium isolated from a hot spring.</title>
        <authorList>
            <person name="Muramatsu S."/>
            <person name="Haruta S."/>
            <person name="Hirose S."/>
            <person name="Hanada S."/>
        </authorList>
    </citation>
    <scope>NUCLEOTIDE SEQUENCE</scope>
    <source>
        <strain evidence="2">N10</strain>
    </source>
</reference>
<dbReference type="InterPro" id="IPR029021">
    <property type="entry name" value="Prot-tyrosine_phosphatase-like"/>
</dbReference>
<dbReference type="SUPFAM" id="SSF52821">
    <property type="entry name" value="Rhodanese/Cell cycle control phosphatase"/>
    <property type="match status" value="1"/>
</dbReference>
<sequence length="142" mass="14946">MDIRPLTETYAVAPQIGPEDMQAIRAAGFAVLIDNRPDPEIPPELHTPVMQAAAEAAGLVFVVNPIIGGAMTMDNVTVQAEALAAARGPVLAYCASGNRSSQVWALTQVGVQPADELIGIPARYGYNLEPLRALIEDLAARG</sequence>
<evidence type="ECO:0000313" key="2">
    <source>
        <dbReference type="EMBL" id="QYZ71852.1"/>
    </source>
</evidence>
<evidence type="ECO:0000259" key="1">
    <source>
        <dbReference type="Pfam" id="PF04273"/>
    </source>
</evidence>
<organism evidence="2 3">
    <name type="scientific">Neotabrizicola shimadae</name>
    <dbReference type="NCBI Taxonomy" id="2807096"/>
    <lineage>
        <taxon>Bacteria</taxon>
        <taxon>Pseudomonadati</taxon>
        <taxon>Pseudomonadota</taxon>
        <taxon>Alphaproteobacteria</taxon>
        <taxon>Rhodobacterales</taxon>
        <taxon>Paracoccaceae</taxon>
        <taxon>Neotabrizicola</taxon>
    </lineage>
</organism>
<dbReference type="Gene3D" id="3.90.190.10">
    <property type="entry name" value="Protein tyrosine phosphatase superfamily"/>
    <property type="match status" value="1"/>
</dbReference>
<dbReference type="GO" id="GO:0016787">
    <property type="term" value="F:hydrolase activity"/>
    <property type="evidence" value="ECO:0007669"/>
    <property type="project" value="InterPro"/>
</dbReference>
<dbReference type="RefSeq" id="WP_220664447.1">
    <property type="nucleotide sequence ID" value="NZ_CP069370.1"/>
</dbReference>
<proteinExistence type="predicted"/>
<dbReference type="Pfam" id="PF04273">
    <property type="entry name" value="BLH_phosphatase"/>
    <property type="match status" value="1"/>
</dbReference>
<dbReference type="KEGG" id="nsm:JO391_04795"/>